<dbReference type="PANTHER" id="PTHR33204">
    <property type="entry name" value="TRANSCRIPTIONAL REGULATOR, MARR FAMILY"/>
    <property type="match status" value="1"/>
</dbReference>
<reference evidence="5 6" key="1">
    <citation type="submission" date="2019-06" db="EMBL/GenBank/DDBJ databases">
        <title>Sequencing the genomes of 1000 actinobacteria strains.</title>
        <authorList>
            <person name="Klenk H.-P."/>
        </authorList>
    </citation>
    <scope>NUCLEOTIDE SEQUENCE [LARGE SCALE GENOMIC DNA]</scope>
    <source>
        <strain evidence="5 6">DSM 102131</strain>
    </source>
</reference>
<dbReference type="PROSITE" id="PS51118">
    <property type="entry name" value="HTH_HXLR"/>
    <property type="match status" value="1"/>
</dbReference>
<dbReference type="OrthoDB" id="3293788at2"/>
<sequence length="144" mass="15798">MTAPLTNPGGADARDADDQLVADVFARGCGSRRTLENIAGKWGILALSALHEGAYRFNALRRRVDGVSEKMLSQTLQALERDGLVRRDVQTTIPPHVEYSLTPLGARVAERLIDLIELVESELGTVLAAQSEYDRAAADRNRRK</sequence>
<dbReference type="InterPro" id="IPR002577">
    <property type="entry name" value="HTH_HxlR"/>
</dbReference>
<evidence type="ECO:0000256" key="1">
    <source>
        <dbReference type="ARBA" id="ARBA00023015"/>
    </source>
</evidence>
<dbReference type="Proteomes" id="UP000319927">
    <property type="component" value="Unassembled WGS sequence"/>
</dbReference>
<evidence type="ECO:0000256" key="3">
    <source>
        <dbReference type="ARBA" id="ARBA00023163"/>
    </source>
</evidence>
<keyword evidence="6" id="KW-1185">Reference proteome</keyword>
<evidence type="ECO:0000259" key="4">
    <source>
        <dbReference type="PROSITE" id="PS51118"/>
    </source>
</evidence>
<dbReference type="Gene3D" id="1.10.10.10">
    <property type="entry name" value="Winged helix-like DNA-binding domain superfamily/Winged helix DNA-binding domain"/>
    <property type="match status" value="1"/>
</dbReference>
<name>A0A561VKL1_9ACTN</name>
<evidence type="ECO:0000313" key="5">
    <source>
        <dbReference type="EMBL" id="TWG12131.1"/>
    </source>
</evidence>
<dbReference type="RefSeq" id="WP_154943137.1">
    <property type="nucleotide sequence ID" value="NZ_VIXA01000004.1"/>
</dbReference>
<dbReference type="EMBL" id="VIXA01000004">
    <property type="protein sequence ID" value="TWG12131.1"/>
    <property type="molecule type" value="Genomic_DNA"/>
</dbReference>
<dbReference type="Pfam" id="PF01638">
    <property type="entry name" value="HxlR"/>
    <property type="match status" value="1"/>
</dbReference>
<proteinExistence type="predicted"/>
<dbReference type="AlphaFoldDB" id="A0A561VKL1"/>
<protein>
    <submittedName>
        <fullName evidence="5">HxlR family transcriptional regulator</fullName>
    </submittedName>
</protein>
<keyword evidence="1" id="KW-0805">Transcription regulation</keyword>
<keyword evidence="3" id="KW-0804">Transcription</keyword>
<comment type="caution">
    <text evidence="5">The sequence shown here is derived from an EMBL/GenBank/DDBJ whole genome shotgun (WGS) entry which is preliminary data.</text>
</comment>
<dbReference type="InterPro" id="IPR036388">
    <property type="entry name" value="WH-like_DNA-bd_sf"/>
</dbReference>
<evidence type="ECO:0000313" key="6">
    <source>
        <dbReference type="Proteomes" id="UP000319927"/>
    </source>
</evidence>
<feature type="domain" description="HTH hxlR-type" evidence="4">
    <location>
        <begin position="29"/>
        <end position="127"/>
    </location>
</feature>
<accession>A0A561VKL1</accession>
<evidence type="ECO:0000256" key="2">
    <source>
        <dbReference type="ARBA" id="ARBA00023125"/>
    </source>
</evidence>
<gene>
    <name evidence="5" type="ORF">FHX75_14462</name>
</gene>
<dbReference type="InterPro" id="IPR036390">
    <property type="entry name" value="WH_DNA-bd_sf"/>
</dbReference>
<dbReference type="SUPFAM" id="SSF46785">
    <property type="entry name" value="Winged helix' DNA-binding domain"/>
    <property type="match status" value="1"/>
</dbReference>
<dbReference type="GO" id="GO:0003677">
    <property type="term" value="F:DNA binding"/>
    <property type="evidence" value="ECO:0007669"/>
    <property type="project" value="UniProtKB-KW"/>
</dbReference>
<dbReference type="PANTHER" id="PTHR33204:SF37">
    <property type="entry name" value="HTH-TYPE TRANSCRIPTIONAL REGULATOR YODB"/>
    <property type="match status" value="1"/>
</dbReference>
<keyword evidence="2" id="KW-0238">DNA-binding</keyword>
<organism evidence="5 6">
    <name type="scientific">Micromonospora palomenae</name>
    <dbReference type="NCBI Taxonomy" id="1461247"/>
    <lineage>
        <taxon>Bacteria</taxon>
        <taxon>Bacillati</taxon>
        <taxon>Actinomycetota</taxon>
        <taxon>Actinomycetes</taxon>
        <taxon>Micromonosporales</taxon>
        <taxon>Micromonosporaceae</taxon>
        <taxon>Micromonospora</taxon>
    </lineage>
</organism>